<keyword evidence="2" id="KW-0472">Membrane</keyword>
<dbReference type="Proteomes" id="UP000008383">
    <property type="component" value="Unassembled WGS sequence"/>
</dbReference>
<dbReference type="AlphaFoldDB" id="D4DDY8"/>
<feature type="region of interest" description="Disordered" evidence="1">
    <location>
        <begin position="103"/>
        <end position="132"/>
    </location>
</feature>
<evidence type="ECO:0000256" key="2">
    <source>
        <dbReference type="SAM" id="Phobius"/>
    </source>
</evidence>
<feature type="compositionally biased region" description="Low complexity" evidence="1">
    <location>
        <begin position="103"/>
        <end position="125"/>
    </location>
</feature>
<sequence length="317" mass="34642">MEAARGSESPRRSRSRWLCLKGGCSVPRIHAFHAEAKHGARLQKARAADQRRVQRTGAATRSASEIYTEIRELDGVKGPPQMVMSPSTLWALAASTCRTTPISTPISTPTAVSDQKQQTQQMQTKGRGSPGPTRPVAAHLHILGFLFILFSFFFASFLRFFFGFFSLLPFCSKSPPLTISTKSIENIYVACVAVRGLWVSASASCMDGVDEQAEGATEKEEPLLDPSPGRFFGSEAEPDDADEPFGNMVREGLQYGEQGRSGEAGEQIVANQTLRAKFDCKAVIHSSFQLVLMGRTSASRRVCNNVEASETWRADLS</sequence>
<comment type="caution">
    <text evidence="3">The sequence shown here is derived from an EMBL/GenBank/DDBJ whole genome shotgun (WGS) entry which is preliminary data.</text>
</comment>
<dbReference type="HOGENOM" id="CLU_877704_0_0_1"/>
<dbReference type="KEGG" id="tve:TRV_05352"/>
<keyword evidence="2" id="KW-1133">Transmembrane helix</keyword>
<accession>D4DDY8</accession>
<dbReference type="RefSeq" id="XP_003020553.1">
    <property type="nucleotide sequence ID" value="XM_003020507.1"/>
</dbReference>
<dbReference type="GeneID" id="9577252"/>
<organism evidence="3 4">
    <name type="scientific">Trichophyton verrucosum (strain HKI 0517)</name>
    <dbReference type="NCBI Taxonomy" id="663202"/>
    <lineage>
        <taxon>Eukaryota</taxon>
        <taxon>Fungi</taxon>
        <taxon>Dikarya</taxon>
        <taxon>Ascomycota</taxon>
        <taxon>Pezizomycotina</taxon>
        <taxon>Eurotiomycetes</taxon>
        <taxon>Eurotiomycetidae</taxon>
        <taxon>Onygenales</taxon>
        <taxon>Arthrodermataceae</taxon>
        <taxon>Trichophyton</taxon>
    </lineage>
</organism>
<keyword evidence="2" id="KW-0812">Transmembrane</keyword>
<gene>
    <name evidence="3" type="ORF">TRV_05352</name>
</gene>
<feature type="transmembrane region" description="Helical" evidence="2">
    <location>
        <begin position="142"/>
        <end position="168"/>
    </location>
</feature>
<name>D4DDY8_TRIVH</name>
<proteinExistence type="predicted"/>
<reference evidence="4" key="1">
    <citation type="journal article" date="2011" name="Genome Biol.">
        <title>Comparative and functional genomics provide insights into the pathogenicity of dermatophytic fungi.</title>
        <authorList>
            <person name="Burmester A."/>
            <person name="Shelest E."/>
            <person name="Gloeckner G."/>
            <person name="Heddergott C."/>
            <person name="Schindler S."/>
            <person name="Staib P."/>
            <person name="Heidel A."/>
            <person name="Felder M."/>
            <person name="Petzold A."/>
            <person name="Szafranski K."/>
            <person name="Feuermann M."/>
            <person name="Pedruzzi I."/>
            <person name="Priebe S."/>
            <person name="Groth M."/>
            <person name="Winkler R."/>
            <person name="Li W."/>
            <person name="Kniemeyer O."/>
            <person name="Schroeckh V."/>
            <person name="Hertweck C."/>
            <person name="Hube B."/>
            <person name="White T.C."/>
            <person name="Platzer M."/>
            <person name="Guthke R."/>
            <person name="Heitman J."/>
            <person name="Woestemeyer J."/>
            <person name="Zipfel P.F."/>
            <person name="Monod M."/>
            <person name="Brakhage A.A."/>
        </authorList>
    </citation>
    <scope>NUCLEOTIDE SEQUENCE [LARGE SCALE GENOMIC DNA]</scope>
    <source>
        <strain evidence="4">HKI 0517</strain>
    </source>
</reference>
<keyword evidence="4" id="KW-1185">Reference proteome</keyword>
<evidence type="ECO:0000256" key="1">
    <source>
        <dbReference type="SAM" id="MobiDB-lite"/>
    </source>
</evidence>
<dbReference type="EMBL" id="ACYE01000279">
    <property type="protein sequence ID" value="EFE39935.1"/>
    <property type="molecule type" value="Genomic_DNA"/>
</dbReference>
<evidence type="ECO:0000313" key="4">
    <source>
        <dbReference type="Proteomes" id="UP000008383"/>
    </source>
</evidence>
<evidence type="ECO:0000313" key="3">
    <source>
        <dbReference type="EMBL" id="EFE39935.1"/>
    </source>
</evidence>
<protein>
    <submittedName>
        <fullName evidence="3">Uncharacterized protein</fullName>
    </submittedName>
</protein>